<accession>A0A8B6DYN9</accession>
<evidence type="ECO:0000256" key="8">
    <source>
        <dbReference type="RuleBase" id="RU000477"/>
    </source>
</evidence>
<keyword evidence="5 8" id="KW-0812">Transmembrane</keyword>
<sequence length="311" mass="33264">MAVNFRIKTNVPKITSGMEAYVMYIANKLQEIRFGKPSEVRILHFGELKTWTFWRAVLAEFVGTLLFVFLGCASAVPITGEPQSTIKIAFAFGISIMALIQMFGHISGGNFNPAVSFGLAAGGIITPVRAVLYTVAQSVGAVLGGLILKGVTVSTYHNNLGVTSINPLLNVGQGFGVEVILTFVLVFVIIATIDSNRTDAGMASVAIGLTVAVCHLAGITYTGSSMNPARSLGSAVASNSFNDHWVYWVAPILGGVIAAVLYKFLFSPFRNAIPIDEAVNELLQDGDMIVIPKDYFTGRSQQKIHTANSQL</sequence>
<organism evidence="10 11">
    <name type="scientific">Mytilus galloprovincialis</name>
    <name type="common">Mediterranean mussel</name>
    <dbReference type="NCBI Taxonomy" id="29158"/>
    <lineage>
        <taxon>Eukaryota</taxon>
        <taxon>Metazoa</taxon>
        <taxon>Spiralia</taxon>
        <taxon>Lophotrochozoa</taxon>
        <taxon>Mollusca</taxon>
        <taxon>Bivalvia</taxon>
        <taxon>Autobranchia</taxon>
        <taxon>Pteriomorphia</taxon>
        <taxon>Mytilida</taxon>
        <taxon>Mytiloidea</taxon>
        <taxon>Mytilidae</taxon>
        <taxon>Mytilinae</taxon>
        <taxon>Mytilus</taxon>
    </lineage>
</organism>
<dbReference type="InterPro" id="IPR034294">
    <property type="entry name" value="Aquaporin_transptr"/>
</dbReference>
<keyword evidence="11" id="KW-1185">Reference proteome</keyword>
<evidence type="ECO:0000256" key="9">
    <source>
        <dbReference type="SAM" id="Phobius"/>
    </source>
</evidence>
<evidence type="ECO:0000256" key="1">
    <source>
        <dbReference type="ARBA" id="ARBA00004651"/>
    </source>
</evidence>
<dbReference type="SUPFAM" id="SSF81338">
    <property type="entry name" value="Aquaporin-like"/>
    <property type="match status" value="1"/>
</dbReference>
<evidence type="ECO:0000256" key="4">
    <source>
        <dbReference type="ARBA" id="ARBA00022475"/>
    </source>
</evidence>
<feature type="transmembrane region" description="Helical" evidence="9">
    <location>
        <begin position="88"/>
        <end position="108"/>
    </location>
</feature>
<dbReference type="Proteomes" id="UP000596742">
    <property type="component" value="Unassembled WGS sequence"/>
</dbReference>
<dbReference type="PANTHER" id="PTHR19139">
    <property type="entry name" value="AQUAPORIN TRANSPORTER"/>
    <property type="match status" value="1"/>
</dbReference>
<keyword evidence="6 9" id="KW-1133">Transmembrane helix</keyword>
<feature type="transmembrane region" description="Helical" evidence="9">
    <location>
        <begin position="139"/>
        <end position="156"/>
    </location>
</feature>
<keyword evidence="7 9" id="KW-0472">Membrane</keyword>
<dbReference type="InterPro" id="IPR000425">
    <property type="entry name" value="MIP"/>
</dbReference>
<evidence type="ECO:0000256" key="2">
    <source>
        <dbReference type="ARBA" id="ARBA00006175"/>
    </source>
</evidence>
<dbReference type="InterPro" id="IPR023271">
    <property type="entry name" value="Aquaporin-like"/>
</dbReference>
<dbReference type="Pfam" id="PF00230">
    <property type="entry name" value="MIP"/>
    <property type="match status" value="1"/>
</dbReference>
<dbReference type="GO" id="GO:0005886">
    <property type="term" value="C:plasma membrane"/>
    <property type="evidence" value="ECO:0007669"/>
    <property type="project" value="UniProtKB-SubCell"/>
</dbReference>
<dbReference type="GO" id="GO:0015250">
    <property type="term" value="F:water channel activity"/>
    <property type="evidence" value="ECO:0007669"/>
    <property type="project" value="TreeGrafter"/>
</dbReference>
<dbReference type="PANTHER" id="PTHR19139:SF199">
    <property type="entry name" value="MIP17260P"/>
    <property type="match status" value="1"/>
</dbReference>
<comment type="subcellular location">
    <subcellularLocation>
        <location evidence="1">Cell membrane</location>
        <topology evidence="1">Multi-pass membrane protein</topology>
    </subcellularLocation>
</comment>
<feature type="transmembrane region" description="Helical" evidence="9">
    <location>
        <begin position="205"/>
        <end position="225"/>
    </location>
</feature>
<name>A0A8B6DYN9_MYTGA</name>
<keyword evidence="3 8" id="KW-0813">Transport</keyword>
<reference evidence="10" key="1">
    <citation type="submission" date="2018-11" db="EMBL/GenBank/DDBJ databases">
        <authorList>
            <person name="Alioto T."/>
            <person name="Alioto T."/>
        </authorList>
    </citation>
    <scope>NUCLEOTIDE SEQUENCE</scope>
</reference>
<comment type="similarity">
    <text evidence="2 8">Belongs to the MIP/aquaporin (TC 1.A.8) family.</text>
</comment>
<evidence type="ECO:0000313" key="10">
    <source>
        <dbReference type="EMBL" id="VDI26103.1"/>
    </source>
</evidence>
<dbReference type="CDD" id="cd00333">
    <property type="entry name" value="MIP"/>
    <property type="match status" value="1"/>
</dbReference>
<proteinExistence type="inferred from homology"/>
<dbReference type="AlphaFoldDB" id="A0A8B6DYN9"/>
<feature type="transmembrane region" description="Helical" evidence="9">
    <location>
        <begin position="245"/>
        <end position="265"/>
    </location>
</feature>
<comment type="caution">
    <text evidence="10">The sequence shown here is derived from an EMBL/GenBank/DDBJ whole genome shotgun (WGS) entry which is preliminary data.</text>
</comment>
<feature type="transmembrane region" description="Helical" evidence="9">
    <location>
        <begin position="53"/>
        <end position="76"/>
    </location>
</feature>
<protein>
    <submittedName>
        <fullName evidence="10">Uncharacterized protein</fullName>
    </submittedName>
</protein>
<dbReference type="PRINTS" id="PR00783">
    <property type="entry name" value="MINTRINSICP"/>
</dbReference>
<evidence type="ECO:0000256" key="7">
    <source>
        <dbReference type="ARBA" id="ARBA00023136"/>
    </source>
</evidence>
<gene>
    <name evidence="10" type="ORF">MGAL_10B063668</name>
</gene>
<dbReference type="OrthoDB" id="3222at2759"/>
<dbReference type="InterPro" id="IPR022357">
    <property type="entry name" value="MIP_CS"/>
</dbReference>
<dbReference type="EMBL" id="UYJE01004215">
    <property type="protein sequence ID" value="VDI26103.1"/>
    <property type="molecule type" value="Genomic_DNA"/>
</dbReference>
<dbReference type="NCBIfam" id="TIGR00861">
    <property type="entry name" value="MIP"/>
    <property type="match status" value="1"/>
</dbReference>
<evidence type="ECO:0000256" key="5">
    <source>
        <dbReference type="ARBA" id="ARBA00022692"/>
    </source>
</evidence>
<keyword evidence="4" id="KW-1003">Cell membrane</keyword>
<feature type="transmembrane region" description="Helical" evidence="9">
    <location>
        <begin position="168"/>
        <end position="193"/>
    </location>
</feature>
<dbReference type="Gene3D" id="1.20.1080.10">
    <property type="entry name" value="Glycerol uptake facilitator protein"/>
    <property type="match status" value="1"/>
</dbReference>
<evidence type="ECO:0000256" key="3">
    <source>
        <dbReference type="ARBA" id="ARBA00022448"/>
    </source>
</evidence>
<evidence type="ECO:0000313" key="11">
    <source>
        <dbReference type="Proteomes" id="UP000596742"/>
    </source>
</evidence>
<evidence type="ECO:0000256" key="6">
    <source>
        <dbReference type="ARBA" id="ARBA00022989"/>
    </source>
</evidence>
<dbReference type="PROSITE" id="PS00221">
    <property type="entry name" value="MIP"/>
    <property type="match status" value="1"/>
</dbReference>